<evidence type="ECO:0000256" key="2">
    <source>
        <dbReference type="PIRSR" id="PIRSR605511-1"/>
    </source>
</evidence>
<feature type="domain" description="SMP-30/Gluconolactonase/LRE-like region" evidence="4">
    <location>
        <begin position="14"/>
        <end position="255"/>
    </location>
</feature>
<dbReference type="OrthoDB" id="9775406at2"/>
<evidence type="ECO:0000313" key="7">
    <source>
        <dbReference type="Proteomes" id="UP000008707"/>
    </source>
</evidence>
<dbReference type="SUPFAM" id="SSF63829">
    <property type="entry name" value="Calcium-dependent phosphotriesterase"/>
    <property type="match status" value="1"/>
</dbReference>
<dbReference type="RefSeq" id="WP_109637305.1">
    <property type="nucleotide sequence ID" value="NC_014532.2"/>
</dbReference>
<evidence type="ECO:0000256" key="3">
    <source>
        <dbReference type="PIRSR" id="PIRSR605511-2"/>
    </source>
</evidence>
<dbReference type="Pfam" id="PF08450">
    <property type="entry name" value="SGL"/>
    <property type="match status" value="1"/>
</dbReference>
<feature type="binding site" evidence="3">
    <location>
        <position position="99"/>
    </location>
    <ligand>
        <name>substrate</name>
    </ligand>
</feature>
<dbReference type="GeneID" id="91008704"/>
<gene>
    <name evidence="5" type="ORF">HELO_1490A</name>
    <name evidence="6" type="ORF">SR933_00820</name>
</gene>
<feature type="binding site" evidence="3">
    <location>
        <position position="101"/>
    </location>
    <ligand>
        <name>substrate</name>
    </ligand>
</feature>
<dbReference type="InterPro" id="IPR005511">
    <property type="entry name" value="SMP-30"/>
</dbReference>
<reference evidence="7" key="3">
    <citation type="journal article" date="2011" name="Environ. Microbiol.">
        <title>A blueprint of ectoine metabolism from the genome of the industrial producer Halomonas elongata DSM 2581(T).</title>
        <authorList>
            <person name="Schwibbert K."/>
            <person name="Marin-Sanguino A."/>
            <person name="Bagyan I."/>
            <person name="Heidrich G."/>
            <person name="Lentzen G."/>
            <person name="Seitz H."/>
            <person name="Rampp M."/>
            <person name="Schuster S.C."/>
            <person name="Klenk H.P."/>
            <person name="Pfeiffer F."/>
            <person name="Oesterhelt D."/>
            <person name="Kunte H.J."/>
        </authorList>
    </citation>
    <scope>NUCLEOTIDE SEQUENCE [LARGE SCALE GENOMIC DNA]</scope>
    <source>
        <strain evidence="7">ATCC 33173 / DSM 2581 / NBRC 15536 / NCIMB 2198 / 1H9</strain>
    </source>
</reference>
<dbReference type="EMBL" id="CP139472">
    <property type="protein sequence ID" value="WPU47463.1"/>
    <property type="molecule type" value="Genomic_DNA"/>
</dbReference>
<name>A0A1R4A450_HALED</name>
<keyword evidence="6" id="KW-0378">Hydrolase</keyword>
<dbReference type="InterPro" id="IPR011042">
    <property type="entry name" value="6-blade_b-propeller_TolB-like"/>
</dbReference>
<reference evidence="5" key="1">
    <citation type="journal article" date="2010" name="Environ. Microbiol.">
        <title>A blueprint of ectoine metabolism from the genome of the industrial producer Halomonas elongata DSM 2581(T).</title>
        <authorList>
            <person name="Schwibbert K."/>
            <person name="Marin-Sanguino A."/>
            <person name="Bagyan I."/>
            <person name="Heidrich G."/>
            <person name="Lentzen G."/>
            <person name="Seitz H."/>
            <person name="Rampp M."/>
            <person name="Schuster S.C."/>
            <person name="Klenk H.P."/>
            <person name="Pfeiffer F."/>
            <person name="Oesterhelt D."/>
            <person name="Kunte H.J."/>
        </authorList>
    </citation>
    <scope>NUCLEOTIDE SEQUENCE</scope>
    <source>
        <strain evidence="5">Type strain: DSM 2581</strain>
    </source>
</reference>
<sequence length="287" mass="31107">MNNISIAFSSQATLGESPVWSQSRGRLLWVDTLAASLNAFDPATGQNIVHTMPSPLGFVTEAHEGQLLVGIGCHIERVDETTGKRQRIATAPHAQKGYRLNDAYLDPTGHLWVGLMDEGLSEGSGYLYRLAPNGVWETIDSGFTLINGIARSLDGGTLYVTDSRHGTIYAYEHDELSGEVGHRHRLIDIAPDEGKPDGLLIDQEGYLLSVLFDGAGIARISTDGDIVRRITLPVLRPTSCAFDSSHKYLFVTSARLGLSPTTLANMPASGSVLRIDYERIMRQGSAA</sequence>
<reference evidence="6 8" key="4">
    <citation type="submission" date="2023-11" db="EMBL/GenBank/DDBJ databases">
        <title>MicrobeMod: A computational toolkit for identifying prokaryotic methylation and restriction-modification with nanopore sequencing.</title>
        <authorList>
            <person name="Crits-Christoph A."/>
            <person name="Kang S.C."/>
            <person name="Lee H."/>
            <person name="Ostrov N."/>
        </authorList>
    </citation>
    <scope>NUCLEOTIDE SEQUENCE [LARGE SCALE GENOMIC DNA]</scope>
    <source>
        <strain evidence="6 8">ATCC 33173</strain>
    </source>
</reference>
<dbReference type="PANTHER" id="PTHR10907">
    <property type="entry name" value="REGUCALCIN"/>
    <property type="match status" value="1"/>
</dbReference>
<evidence type="ECO:0000259" key="4">
    <source>
        <dbReference type="Pfam" id="PF08450"/>
    </source>
</evidence>
<dbReference type="GO" id="GO:0005509">
    <property type="term" value="F:calcium ion binding"/>
    <property type="evidence" value="ECO:0007669"/>
    <property type="project" value="TreeGrafter"/>
</dbReference>
<dbReference type="EC" id="3.1.1.99" evidence="6"/>
<accession>A0A1R4A450</accession>
<keyword evidence="8" id="KW-1185">Reference proteome</keyword>
<proteinExistence type="inferred from homology"/>
<keyword evidence="3" id="KW-0862">Zinc</keyword>
<evidence type="ECO:0000313" key="8">
    <source>
        <dbReference type="Proteomes" id="UP001322512"/>
    </source>
</evidence>
<comment type="similarity">
    <text evidence="1">Belongs to the SMP-30/CGR1 family.</text>
</comment>
<dbReference type="PRINTS" id="PR01790">
    <property type="entry name" value="SMP30FAMILY"/>
</dbReference>
<evidence type="ECO:0000256" key="1">
    <source>
        <dbReference type="ARBA" id="ARBA00008853"/>
    </source>
</evidence>
<feature type="binding site" evidence="3">
    <location>
        <position position="197"/>
    </location>
    <ligand>
        <name>a divalent metal cation</name>
        <dbReference type="ChEBI" id="CHEBI:60240"/>
    </ligand>
</feature>
<evidence type="ECO:0000313" key="6">
    <source>
        <dbReference type="EMBL" id="WPU47463.1"/>
    </source>
</evidence>
<protein>
    <submittedName>
        <fullName evidence="5">Gluconolactonase family protein</fullName>
    </submittedName>
    <submittedName>
        <fullName evidence="6">SMP-30/gluconolactonase/LRE family protein</fullName>
        <ecNumber evidence="6">3.1.1.99</ecNumber>
    </submittedName>
</protein>
<evidence type="ECO:0000313" key="5">
    <source>
        <dbReference type="EMBL" id="SJK83739.1"/>
    </source>
</evidence>
<feature type="binding site" evidence="3">
    <location>
        <position position="16"/>
    </location>
    <ligand>
        <name>a divalent metal cation</name>
        <dbReference type="ChEBI" id="CHEBI:60240"/>
    </ligand>
</feature>
<dbReference type="Proteomes" id="UP001322512">
    <property type="component" value="Chromosome"/>
</dbReference>
<dbReference type="InterPro" id="IPR013658">
    <property type="entry name" value="SGL"/>
</dbReference>
<dbReference type="EMBL" id="FN869568">
    <property type="protein sequence ID" value="SJK83739.1"/>
    <property type="molecule type" value="Genomic_DNA"/>
</dbReference>
<dbReference type="Gene3D" id="2.120.10.30">
    <property type="entry name" value="TolB, C-terminal domain"/>
    <property type="match status" value="1"/>
</dbReference>
<feature type="active site" description="Proton donor/acceptor" evidence="2">
    <location>
        <position position="197"/>
    </location>
</feature>
<dbReference type="PANTHER" id="PTHR10907:SF47">
    <property type="entry name" value="REGUCALCIN"/>
    <property type="match status" value="1"/>
</dbReference>
<reference evidence="5" key="2">
    <citation type="submission" date="2010-05" db="EMBL/GenBank/DDBJ databases">
        <title>Revision and reannotation of the Halomonas elongata DSM 2581(T) genome.</title>
        <authorList>
            <person name="Pfeiffer F."/>
            <person name="Bagyan I."/>
            <person name="Alfaro-Espinoza G."/>
            <person name="Zamora-Lagos M.A."/>
            <person name="Habermann B."/>
            <person name="Oesterhelt D."/>
            <person name="Kunte H.J."/>
        </authorList>
    </citation>
    <scope>NUCLEOTIDE SEQUENCE</scope>
    <source>
        <strain evidence="5">Type strain: DSM 2581</strain>
    </source>
</reference>
<dbReference type="AlphaFoldDB" id="A0A1R4A450"/>
<organism evidence="5 7">
    <name type="scientific">Halomonas elongata (strain ATCC 33173 / DSM 2581 / NBRC 15536 / NCIMB 2198 / 1H9)</name>
    <dbReference type="NCBI Taxonomy" id="768066"/>
    <lineage>
        <taxon>Bacteria</taxon>
        <taxon>Pseudomonadati</taxon>
        <taxon>Pseudomonadota</taxon>
        <taxon>Gammaproteobacteria</taxon>
        <taxon>Oceanospirillales</taxon>
        <taxon>Halomonadaceae</taxon>
        <taxon>Halomonas</taxon>
    </lineage>
</organism>
<keyword evidence="3" id="KW-0479">Metal-binding</keyword>
<dbReference type="GO" id="GO:0019853">
    <property type="term" value="P:L-ascorbic acid biosynthetic process"/>
    <property type="evidence" value="ECO:0007669"/>
    <property type="project" value="TreeGrafter"/>
</dbReference>
<feature type="binding site" evidence="3">
    <location>
        <position position="147"/>
    </location>
    <ligand>
        <name>a divalent metal cation</name>
        <dbReference type="ChEBI" id="CHEBI:60240"/>
    </ligand>
</feature>
<comment type="cofactor">
    <cofactor evidence="3">
        <name>Zn(2+)</name>
        <dbReference type="ChEBI" id="CHEBI:29105"/>
    </cofactor>
    <text evidence="3">Binds 1 divalent metal cation per subunit.</text>
</comment>
<dbReference type="KEGG" id="hel:HELO_1490A"/>
<dbReference type="GO" id="GO:0004341">
    <property type="term" value="F:gluconolactonase activity"/>
    <property type="evidence" value="ECO:0007669"/>
    <property type="project" value="TreeGrafter"/>
</dbReference>
<dbReference type="Proteomes" id="UP000008707">
    <property type="component" value="Chromosome"/>
</dbReference>